<protein>
    <submittedName>
        <fullName evidence="1">Uncharacterized protein</fullName>
    </submittedName>
</protein>
<proteinExistence type="predicted"/>
<name>A0AB39LZC3_9ACTN</name>
<accession>A0AB39LZC3</accession>
<dbReference type="GeneID" id="96635798"/>
<dbReference type="EMBL" id="CP163431">
    <property type="protein sequence ID" value="XDP99379.1"/>
    <property type="molecule type" value="Genomic_DNA"/>
</dbReference>
<gene>
    <name evidence="1" type="ORF">AB5J58_03915</name>
</gene>
<dbReference type="AlphaFoldDB" id="A0AB39LZC3"/>
<reference evidence="1" key="1">
    <citation type="submission" date="2024-07" db="EMBL/GenBank/DDBJ databases">
        <authorList>
            <person name="Yu S.T."/>
        </authorList>
    </citation>
    <scope>NUCLEOTIDE SEQUENCE</scope>
    <source>
        <strain evidence="1">R08</strain>
    </source>
</reference>
<dbReference type="RefSeq" id="WP_328742149.1">
    <property type="nucleotide sequence ID" value="NZ_CP163431.1"/>
</dbReference>
<sequence length="103" mass="11374">MTTHDCDFCNLKGAARWRYTLAEDRPLIGLGNDSGDVVLLPDDGKWHACIGCAPRIDAKDMAGLLRRVTAHLGKVLSIGDYQIALFTAQFTTVMEFTAFKTRV</sequence>
<evidence type="ECO:0000313" key="1">
    <source>
        <dbReference type="EMBL" id="XDP99379.1"/>
    </source>
</evidence>
<organism evidence="1">
    <name type="scientific">Streptomyces sp. R08</name>
    <dbReference type="NCBI Taxonomy" id="3238624"/>
    <lineage>
        <taxon>Bacteria</taxon>
        <taxon>Bacillati</taxon>
        <taxon>Actinomycetota</taxon>
        <taxon>Actinomycetes</taxon>
        <taxon>Kitasatosporales</taxon>
        <taxon>Streptomycetaceae</taxon>
        <taxon>Streptomyces</taxon>
    </lineage>
</organism>